<dbReference type="GO" id="GO:0009055">
    <property type="term" value="F:electron transfer activity"/>
    <property type="evidence" value="ECO:0007669"/>
    <property type="project" value="InterPro"/>
</dbReference>
<evidence type="ECO:0000256" key="4">
    <source>
        <dbReference type="PROSITE-ProRule" id="PRU00433"/>
    </source>
</evidence>
<dbReference type="InterPro" id="IPR036909">
    <property type="entry name" value="Cyt_c-like_dom_sf"/>
</dbReference>
<protein>
    <submittedName>
        <fullName evidence="6">Cytochrome c family protein</fullName>
    </submittedName>
</protein>
<dbReference type="EMBL" id="AATP01000016">
    <property type="protein sequence ID" value="EAU39644.1"/>
    <property type="molecule type" value="Genomic_DNA"/>
</dbReference>
<evidence type="ECO:0000256" key="2">
    <source>
        <dbReference type="ARBA" id="ARBA00022723"/>
    </source>
</evidence>
<keyword evidence="2 4" id="KW-0479">Metal-binding</keyword>
<dbReference type="eggNOG" id="COG2010">
    <property type="taxonomic scope" value="Bacteria"/>
</dbReference>
<dbReference type="InterPro" id="IPR009056">
    <property type="entry name" value="Cyt_c-like_dom"/>
</dbReference>
<reference evidence="6 7" key="1">
    <citation type="journal article" date="2010" name="J. Bacteriol.">
        <title>Genome sequence of Fulvimarina pelagi HTCC2506T, a Mn(II)-oxidizing alphaproteobacterium possessing an aerobic anoxygenic photosynthetic gene cluster and Xanthorhodopsin.</title>
        <authorList>
            <person name="Kang I."/>
            <person name="Oh H.M."/>
            <person name="Lim S.I."/>
            <person name="Ferriera S."/>
            <person name="Giovannoni S.J."/>
            <person name="Cho J.C."/>
        </authorList>
    </citation>
    <scope>NUCLEOTIDE SEQUENCE [LARGE SCALE GENOMIC DNA]</scope>
    <source>
        <strain evidence="6 7">HTCC2506</strain>
    </source>
</reference>
<keyword evidence="7" id="KW-1185">Reference proteome</keyword>
<dbReference type="AlphaFoldDB" id="Q0FXC5"/>
<evidence type="ECO:0000256" key="1">
    <source>
        <dbReference type="ARBA" id="ARBA00022617"/>
    </source>
</evidence>
<evidence type="ECO:0000313" key="7">
    <source>
        <dbReference type="Proteomes" id="UP000004310"/>
    </source>
</evidence>
<sequence length="181" mass="20749">MLEKPIEPISHYPRFALVAVLRAARFRLLAPLFPVERGRFRRRPRRLCRALQPEHQIDQFVLRKPPQIISVHLTMDSEDRSPDKGVGNYAQAAYGEDLFEENCAACHVENTAESEQGPPLIHRIYEPNHHGDQAFLIEATQGARAHHWQFGNMPPVEGITPRQVRDIVAYVREVQAANDIF</sequence>
<keyword evidence="1 4" id="KW-0349">Heme</keyword>
<keyword evidence="3 4" id="KW-0408">Iron</keyword>
<dbReference type="STRING" id="217511.GCA_001463845_03241"/>
<dbReference type="Proteomes" id="UP000004310">
    <property type="component" value="Unassembled WGS sequence"/>
</dbReference>
<dbReference type="PROSITE" id="PS51007">
    <property type="entry name" value="CYTC"/>
    <property type="match status" value="1"/>
</dbReference>
<name>Q0FXC5_9HYPH</name>
<comment type="caution">
    <text evidence="6">The sequence shown here is derived from an EMBL/GenBank/DDBJ whole genome shotgun (WGS) entry which is preliminary data.</text>
</comment>
<evidence type="ECO:0000313" key="6">
    <source>
        <dbReference type="EMBL" id="EAU39644.1"/>
    </source>
</evidence>
<accession>Q0FXC5</accession>
<dbReference type="Pfam" id="PF00034">
    <property type="entry name" value="Cytochrom_C"/>
    <property type="match status" value="1"/>
</dbReference>
<dbReference type="SUPFAM" id="SSF46626">
    <property type="entry name" value="Cytochrome c"/>
    <property type="match status" value="1"/>
</dbReference>
<dbReference type="Gene3D" id="1.10.760.10">
    <property type="entry name" value="Cytochrome c-like domain"/>
    <property type="match status" value="1"/>
</dbReference>
<evidence type="ECO:0000256" key="3">
    <source>
        <dbReference type="ARBA" id="ARBA00023004"/>
    </source>
</evidence>
<evidence type="ECO:0000259" key="5">
    <source>
        <dbReference type="PROSITE" id="PS51007"/>
    </source>
</evidence>
<dbReference type="HOGENOM" id="CLU_1487004_0_0_5"/>
<feature type="domain" description="Cytochrome c" evidence="5">
    <location>
        <begin position="90"/>
        <end position="175"/>
    </location>
</feature>
<dbReference type="GO" id="GO:0046872">
    <property type="term" value="F:metal ion binding"/>
    <property type="evidence" value="ECO:0007669"/>
    <property type="project" value="UniProtKB-KW"/>
</dbReference>
<organism evidence="6 7">
    <name type="scientific">Fulvimarina pelagi HTCC2506</name>
    <dbReference type="NCBI Taxonomy" id="314231"/>
    <lineage>
        <taxon>Bacteria</taxon>
        <taxon>Pseudomonadati</taxon>
        <taxon>Pseudomonadota</taxon>
        <taxon>Alphaproteobacteria</taxon>
        <taxon>Hyphomicrobiales</taxon>
        <taxon>Aurantimonadaceae</taxon>
        <taxon>Fulvimarina</taxon>
    </lineage>
</organism>
<proteinExistence type="predicted"/>
<gene>
    <name evidence="6" type="ORF">FP2506_00540</name>
</gene>
<dbReference type="GO" id="GO:0020037">
    <property type="term" value="F:heme binding"/>
    <property type="evidence" value="ECO:0007669"/>
    <property type="project" value="InterPro"/>
</dbReference>